<dbReference type="AlphaFoldDB" id="Q8C5A5"/>
<accession>Q8C5A5</accession>
<organism evidence="2">
    <name type="scientific">Mus musculus</name>
    <name type="common">Mouse</name>
    <dbReference type="NCBI Taxonomy" id="10090"/>
    <lineage>
        <taxon>Eukaryota</taxon>
        <taxon>Metazoa</taxon>
        <taxon>Chordata</taxon>
        <taxon>Craniata</taxon>
        <taxon>Vertebrata</taxon>
        <taxon>Euteleostomi</taxon>
        <taxon>Mammalia</taxon>
        <taxon>Eutheria</taxon>
        <taxon>Euarchontoglires</taxon>
        <taxon>Glires</taxon>
        <taxon>Rodentia</taxon>
        <taxon>Myomorpha</taxon>
        <taxon>Muroidea</taxon>
        <taxon>Muridae</taxon>
        <taxon>Murinae</taxon>
        <taxon>Mus</taxon>
        <taxon>Mus</taxon>
    </lineage>
</organism>
<reference evidence="2" key="5">
    <citation type="journal article" date="2002" name="Nature">
        <title>Analysis of the mouse transcriptome based on functional annotation of 60,770 full-length cDNAs.</title>
        <authorList>
            <consortium name="The FANTOM Consortium and the RIKEN Genome Exploration Research Group Phase I and II Team"/>
        </authorList>
    </citation>
    <scope>NUCLEOTIDE SEQUENCE</scope>
    <source>
        <strain evidence="2">C57BL/6J</strain>
        <tissue evidence="3">Embryonic body between diaphragm region and neck</tissue>
        <tissue evidence="2">Epididymis</tissue>
    </source>
</reference>
<evidence type="ECO:0000256" key="1">
    <source>
        <dbReference type="SAM" id="MobiDB-lite"/>
    </source>
</evidence>
<dbReference type="EMBL" id="AK137004">
    <property type="protein sequence ID" value="BAE23203.1"/>
    <property type="molecule type" value="mRNA"/>
</dbReference>
<reference evidence="2" key="8">
    <citation type="journal article" date="2005" name="Science">
        <title>The Transcriptional Landscape of the Mammalian Genome.</title>
        <authorList>
            <consortium name="The FANTOM Consortium"/>
            <consortium name="Riken Genome Exploration Research Group and Genome Science Group (Genome Network Project Core Group)"/>
        </authorList>
    </citation>
    <scope>NUCLEOTIDE SEQUENCE</scope>
    <source>
        <strain evidence="2">C57BL/6J</strain>
        <tissue evidence="3">Embryonic body between diaphragm region and neck</tissue>
        <tissue evidence="2">Epididymis</tissue>
    </source>
</reference>
<dbReference type="EMBL" id="AK079006">
    <property type="protein sequence ID" value="BAC37502.1"/>
    <property type="molecule type" value="mRNA"/>
</dbReference>
<reference evidence="2" key="1">
    <citation type="journal article" date="1999" name="Methods Enzymol.">
        <title>High-efficiency full-length cDNA cloning.</title>
        <authorList>
            <person name="Carninci P."/>
            <person name="Hayashizaki Y."/>
        </authorList>
    </citation>
    <scope>NUCLEOTIDE SEQUENCE</scope>
    <source>
        <strain evidence="2">C57BL/6J</strain>
        <tissue evidence="3">Embryonic body between diaphragm region and neck</tissue>
        <tissue evidence="2">Epididymis</tissue>
    </source>
</reference>
<reference evidence="2" key="9">
    <citation type="journal article" date="2005" name="Science">
        <title>Antisense Transcription in the Mammalian Transcriptome.</title>
        <authorList>
            <consortium name="RIKEN Genome Exploration Research Group and Genome Science Group (Genome Network Project Core Group) and the FANTOM Consortium"/>
        </authorList>
    </citation>
    <scope>NUCLEOTIDE SEQUENCE</scope>
    <source>
        <strain evidence="2">C57BL/6J</strain>
        <tissue evidence="3">Embryonic body between diaphragm region and neck</tissue>
        <tissue evidence="2">Epididymis</tissue>
    </source>
</reference>
<reference evidence="2" key="2">
    <citation type="journal article" date="2000" name="Genome Res.">
        <title>Normalization and subtraction of cap-trapper-selected cDNAs to prepare full-length cDNA libraries for rapid discovery of new genes.</title>
        <authorList>
            <person name="Carninci P."/>
            <person name="Shibata Y."/>
            <person name="Hayatsu N."/>
            <person name="Sugahara Y."/>
            <person name="Shibata K."/>
            <person name="Itoh M."/>
            <person name="Konno H."/>
            <person name="Okazaki Y."/>
            <person name="Muramatsu M."/>
            <person name="Hayashizaki Y."/>
        </authorList>
    </citation>
    <scope>NUCLEOTIDE SEQUENCE</scope>
    <source>
        <strain evidence="2">C57BL/6J</strain>
        <tissue evidence="3">Embryonic body between diaphragm region and neck</tissue>
        <tissue evidence="2">Epididymis</tissue>
    </source>
</reference>
<reference evidence="3" key="7">
    <citation type="submission" date="2004-03" db="EMBL/GenBank/DDBJ databases">
        <authorList>
            <person name="Arakawa T."/>
            <person name="Carninci P."/>
            <person name="Fukuda S."/>
            <person name="Hashizume W."/>
            <person name="Hayashida K."/>
            <person name="Hori F."/>
            <person name="Iida J."/>
            <person name="Imamura K."/>
            <person name="Imotani K."/>
            <person name="Itoh M."/>
            <person name="Kanagawa S."/>
            <person name="Kawai J."/>
            <person name="Kojima M."/>
            <person name="Konno H."/>
            <person name="Murata M."/>
            <person name="Nakamura M."/>
            <person name="Ninomiya N."/>
            <person name="Nishiyori H."/>
            <person name="Nomura K."/>
            <person name="Ohno M."/>
            <person name="Sakazume N."/>
            <person name="Sano H."/>
            <person name="Sasaki D."/>
            <person name="Shibata K."/>
            <person name="Shiraki T."/>
            <person name="Tagami M."/>
            <person name="Tagami Y."/>
            <person name="Waki K."/>
            <person name="Watahiki A."/>
            <person name="Muramatsu M."/>
            <person name="Hayashizaki Y."/>
        </authorList>
    </citation>
    <scope>NUCLEOTIDE SEQUENCE</scope>
    <source>
        <strain evidence="3">C57BL/6J</strain>
        <tissue evidence="3">Embryonic body between diaphragm region and neck</tissue>
    </source>
</reference>
<proteinExistence type="evidence at transcript level"/>
<reference evidence="2" key="3">
    <citation type="journal article" date="2000" name="Genome Res.">
        <title>RIKEN integrated sequence analysis (RISA) system--384-format sequencing pipeline with 384 multicapillary sequencer.</title>
        <authorList>
            <person name="Shibata K."/>
            <person name="Itoh M."/>
            <person name="Aizawa K."/>
            <person name="Nagaoka S."/>
            <person name="Sasaki N."/>
            <person name="Carninci P."/>
            <person name="Konno H."/>
            <person name="Akiyama J."/>
            <person name="Nishi K."/>
            <person name="Kitsunai T."/>
            <person name="Tashiro H."/>
            <person name="Itoh M."/>
            <person name="Sumi N."/>
            <person name="Ishii Y."/>
            <person name="Nakamura S."/>
            <person name="Hazama M."/>
            <person name="Nishine T."/>
            <person name="Harada A."/>
            <person name="Yamamoto R."/>
            <person name="Matsumoto H."/>
            <person name="Sakaguchi S."/>
            <person name="Ikegami T."/>
            <person name="Kashiwagi K."/>
            <person name="Fujiwake S."/>
            <person name="Inoue K."/>
            <person name="Togawa Y."/>
            <person name="Izawa M."/>
            <person name="Ohara E."/>
            <person name="Watahiki M."/>
            <person name="Yoneda Y."/>
            <person name="Ishikawa T."/>
            <person name="Ozawa K."/>
            <person name="Tanaka T."/>
            <person name="Matsuura S."/>
            <person name="Kawai J."/>
            <person name="Okazaki Y."/>
            <person name="Muramatsu M."/>
            <person name="Inoue Y."/>
            <person name="Kira A."/>
            <person name="Hayashizaki Y."/>
        </authorList>
    </citation>
    <scope>NUCLEOTIDE SEQUENCE</scope>
    <source>
        <strain evidence="2">C57BL/6J</strain>
        <tissue evidence="3">Embryonic body between diaphragm region and neck</tissue>
        <tissue evidence="2">Epididymis</tissue>
    </source>
</reference>
<dbReference type="MGI" id="MGI:1920036">
    <property type="gene designation" value="Tdp1"/>
</dbReference>
<feature type="region of interest" description="Disordered" evidence="1">
    <location>
        <begin position="1"/>
        <end position="46"/>
    </location>
</feature>
<evidence type="ECO:0000313" key="2">
    <source>
        <dbReference type="EMBL" id="BAC37502.1"/>
    </source>
</evidence>
<reference evidence="2" key="6">
    <citation type="submission" date="2002-04" db="EMBL/GenBank/DDBJ databases">
        <authorList>
            <person name="Adachi J."/>
            <person name="Aizawa K."/>
            <person name="Akimura T."/>
            <person name="Arakawa T."/>
            <person name="Bono H."/>
            <person name="Carninci P."/>
            <person name="Fukuda S."/>
            <person name="Furuno M."/>
            <person name="Hanagaki T."/>
            <person name="Hara A."/>
            <person name="Hashizume W."/>
            <person name="Hayashida K."/>
            <person name="Hayatsu N."/>
            <person name="Hiramoto K."/>
            <person name="Hiraoka T."/>
            <person name="Hirozane T."/>
            <person name="Hori F."/>
            <person name="Imotani K."/>
            <person name="Ishii Y."/>
            <person name="Itoh M."/>
            <person name="Kagawa I."/>
            <person name="Kasukawa T."/>
            <person name="Katoh H."/>
            <person name="Kawai J."/>
            <person name="Kojima Y."/>
            <person name="Kondo S."/>
            <person name="Konno H."/>
            <person name="Kouda M."/>
            <person name="Koya S."/>
            <person name="Kurihara C."/>
            <person name="Matsuyama T."/>
            <person name="Miyazaki A."/>
            <person name="Murata M."/>
            <person name="Nakamura M."/>
            <person name="Nishi K."/>
            <person name="Nomura K."/>
            <person name="Numazaki R."/>
            <person name="Ohno M."/>
            <person name="Ohsato N."/>
            <person name="Okazaki Y."/>
            <person name="Saito R."/>
            <person name="Saitoh H."/>
            <person name="Sakai C."/>
            <person name="Sakai K."/>
            <person name="Sakazume N."/>
            <person name="Sano H."/>
            <person name="Sasaki D."/>
            <person name="Shibata K."/>
            <person name="Shinagawa A."/>
            <person name="Shiraki T."/>
            <person name="Sogabe Y."/>
            <person name="Tagami M."/>
            <person name="Tagawa A."/>
            <person name="Takahashi F."/>
            <person name="Takaku-Akahira S."/>
            <person name="Takeda Y."/>
            <person name="Tanaka T."/>
            <person name="Tomaru A."/>
            <person name="Toya T."/>
            <person name="Yasunishi A."/>
            <person name="Muramatsu M."/>
            <person name="Hayashizaki Y."/>
        </authorList>
    </citation>
    <scope>NUCLEOTIDE SEQUENCE</scope>
    <source>
        <strain evidence="2">C57BL/6J</strain>
        <tissue evidence="2">Epididymis</tissue>
    </source>
</reference>
<protein>
    <submittedName>
        <fullName evidence="2">Uncharacterized protein</fullName>
    </submittedName>
</protein>
<evidence type="ECO:0000313" key="3">
    <source>
        <dbReference type="EMBL" id="BAE23203.1"/>
    </source>
</evidence>
<name>Q8C5A5_MOUSE</name>
<sequence length="139" mass="15113">MAAAIRCGSGRPAGLGEDREESGEAGVLGQGSSALSPGSPGPCAPNPWDALQSRWPSLPPWTTLHTRDTAVILGCLEVEMSLYAWNCVWAELSARGTLAALRFAYCTPKLLLLDHRQHPTAQLLQKRPYRHVCTKLCYI</sequence>
<evidence type="ECO:0000313" key="4">
    <source>
        <dbReference type="MGI" id="MGI:1920036"/>
    </source>
</evidence>
<reference evidence="2" key="4">
    <citation type="journal article" date="2001" name="Nature">
        <title>Functional annotation of a full-length mouse cDNA collection.</title>
        <authorList>
            <consortium name="The RIKEN Genome Exploration Research Group Phase II Team and the FANTOM Consortium"/>
        </authorList>
    </citation>
    <scope>NUCLEOTIDE SEQUENCE</scope>
    <source>
        <strain evidence="2">C57BL/6J</strain>
        <tissue evidence="3">Embryonic body between diaphragm region and neck</tissue>
        <tissue evidence="2">Epididymis</tissue>
    </source>
</reference>
<dbReference type="AGR" id="MGI:1920036"/>
<gene>
    <name evidence="4" type="primary">Tdp1</name>
</gene>